<reference evidence="2" key="1">
    <citation type="submission" date="2014-01" db="EMBL/GenBank/DDBJ databases">
        <title>The genome of the white-rot fungus Pycnoporus cinnabarinus: a basidiomycete model with a versatile arsenal for lignocellulosic biomass breakdown.</title>
        <authorList>
            <person name="Levasseur A."/>
            <person name="Lomascolo A."/>
            <person name="Ruiz-Duenas F.J."/>
            <person name="Uzan E."/>
            <person name="Piumi F."/>
            <person name="Kues U."/>
            <person name="Ram A.F.J."/>
            <person name="Murat C."/>
            <person name="Haon M."/>
            <person name="Benoit I."/>
            <person name="Arfi Y."/>
            <person name="Chevret D."/>
            <person name="Drula E."/>
            <person name="Kwon M.J."/>
            <person name="Gouret P."/>
            <person name="Lesage-Meessen L."/>
            <person name="Lombard V."/>
            <person name="Mariette J."/>
            <person name="Noirot C."/>
            <person name="Park J."/>
            <person name="Patyshakuliyeva A."/>
            <person name="Wieneger R.A.B."/>
            <person name="Wosten H.A.B."/>
            <person name="Martin F."/>
            <person name="Coutinho P.M."/>
            <person name="de Vries R."/>
            <person name="Martinez A.T."/>
            <person name="Klopp C."/>
            <person name="Pontarotti P."/>
            <person name="Henrissat B."/>
            <person name="Record E."/>
        </authorList>
    </citation>
    <scope>NUCLEOTIDE SEQUENCE [LARGE SCALE GENOMIC DNA]</scope>
    <source>
        <strain evidence="2">BRFM137</strain>
    </source>
</reference>
<sequence length="376" mass="39829">MATTVCETALHTHQLHDDCVRSKQGRYRWPSFDGLRSVRSKNGPSTLRVVSSEAAPTPARRSSTPSADSPAPGPGVRASSDYSSRDASSPAAHVAEAVRGQARSPEIPAQTLKSNAHVRAKSTTAVGESSHTDSSSVRTTTPSFAQPRHRVRAASSVTMPSHSRPRSRPRIPSMLSAVMANPRAPVLTQMASTGDSELVGSFTPTSSPRQSLRSILSIGGAARASSRPAPQSPYSASLRMTLDRAERAVSTERRRSVSTSSPIDRDSPSTSIPSICRTPSSYSSSEYFPTAPSSAGPATPVHAVAALPVARKSESLHPVLESLERTSLLNIQSACAACGKRGSNFPCCPRCGEMWCSRSCRLQKGNGKRHICSKSG</sequence>
<protein>
    <submittedName>
        <fullName evidence="2">Uncharacterized protein</fullName>
    </submittedName>
</protein>
<feature type="compositionally biased region" description="Polar residues" evidence="1">
    <location>
        <begin position="121"/>
        <end position="144"/>
    </location>
</feature>
<dbReference type="OMA" id="PKCGEMW"/>
<feature type="compositionally biased region" description="Low complexity" evidence="1">
    <location>
        <begin position="77"/>
        <end position="92"/>
    </location>
</feature>
<dbReference type="Proteomes" id="UP000029665">
    <property type="component" value="Unassembled WGS sequence"/>
</dbReference>
<organism evidence="2 3">
    <name type="scientific">Pycnoporus cinnabarinus</name>
    <name type="common">Cinnabar-red polypore</name>
    <name type="synonym">Trametes cinnabarina</name>
    <dbReference type="NCBI Taxonomy" id="5643"/>
    <lineage>
        <taxon>Eukaryota</taxon>
        <taxon>Fungi</taxon>
        <taxon>Dikarya</taxon>
        <taxon>Basidiomycota</taxon>
        <taxon>Agaricomycotina</taxon>
        <taxon>Agaricomycetes</taxon>
        <taxon>Polyporales</taxon>
        <taxon>Polyporaceae</taxon>
        <taxon>Trametes</taxon>
    </lineage>
</organism>
<comment type="caution">
    <text evidence="2">The sequence shown here is derived from an EMBL/GenBank/DDBJ whole genome shotgun (WGS) entry which is preliminary data.</text>
</comment>
<feature type="compositionally biased region" description="Basic and acidic residues" evidence="1">
    <location>
        <begin position="241"/>
        <end position="255"/>
    </location>
</feature>
<feature type="region of interest" description="Disordered" evidence="1">
    <location>
        <begin position="39"/>
        <end position="171"/>
    </location>
</feature>
<gene>
    <name evidence="2" type="ORF">BN946_scf184909.g46</name>
</gene>
<keyword evidence="3" id="KW-1185">Reference proteome</keyword>
<feature type="region of interest" description="Disordered" evidence="1">
    <location>
        <begin position="219"/>
        <end position="275"/>
    </location>
</feature>
<evidence type="ECO:0000256" key="1">
    <source>
        <dbReference type="SAM" id="MobiDB-lite"/>
    </source>
</evidence>
<dbReference type="HOGENOM" id="CLU_735970_0_0_1"/>
<evidence type="ECO:0000313" key="2">
    <source>
        <dbReference type="EMBL" id="CDO71452.1"/>
    </source>
</evidence>
<dbReference type="AlphaFoldDB" id="A0A060SAB6"/>
<name>A0A060SAB6_PYCCI</name>
<dbReference type="EMBL" id="CCBP010000101">
    <property type="protein sequence ID" value="CDO71452.1"/>
    <property type="molecule type" value="Genomic_DNA"/>
</dbReference>
<feature type="compositionally biased region" description="Polar residues" evidence="1">
    <location>
        <begin position="40"/>
        <end position="49"/>
    </location>
</feature>
<accession>A0A060SAB6</accession>
<evidence type="ECO:0000313" key="3">
    <source>
        <dbReference type="Proteomes" id="UP000029665"/>
    </source>
</evidence>
<dbReference type="OrthoDB" id="2526979at2759"/>
<feature type="compositionally biased region" description="Low complexity" evidence="1">
    <location>
        <begin position="221"/>
        <end position="237"/>
    </location>
</feature>
<proteinExistence type="predicted"/>